<dbReference type="PIRSF" id="PIRSF001263">
    <property type="entry name" value="Cyanate_hydratas"/>
    <property type="match status" value="1"/>
</dbReference>
<dbReference type="Gene3D" id="1.10.260.40">
    <property type="entry name" value="lambda repressor-like DNA-binding domains"/>
    <property type="match status" value="1"/>
</dbReference>
<dbReference type="PANTHER" id="PTHR34186">
    <property type="entry name" value="CYANATE HYDRATASE"/>
    <property type="match status" value="1"/>
</dbReference>
<feature type="domain" description="Cyanate lyase C-terminal" evidence="4">
    <location>
        <begin position="100"/>
        <end position="171"/>
    </location>
</feature>
<dbReference type="GO" id="GO:0003677">
    <property type="term" value="F:DNA binding"/>
    <property type="evidence" value="ECO:0007669"/>
    <property type="project" value="InterPro"/>
</dbReference>
<organism evidence="5 6">
    <name type="scientific">Planotetraspora thailandica</name>
    <dbReference type="NCBI Taxonomy" id="487172"/>
    <lineage>
        <taxon>Bacteria</taxon>
        <taxon>Bacillati</taxon>
        <taxon>Actinomycetota</taxon>
        <taxon>Actinomycetes</taxon>
        <taxon>Streptosporangiales</taxon>
        <taxon>Streptosporangiaceae</taxon>
        <taxon>Planotetraspora</taxon>
    </lineage>
</organism>
<dbReference type="AlphaFoldDB" id="A0A8J4DFX7"/>
<dbReference type="HAMAP" id="MF_00535">
    <property type="entry name" value="Cyanate_hydrat"/>
    <property type="match status" value="1"/>
</dbReference>
<accession>A0A8J4DFX7</accession>
<protein>
    <recommendedName>
        <fullName evidence="3">Cyanate hydratase</fullName>
        <shortName evidence="3">Cyanase</shortName>
        <ecNumber evidence="3">4.2.1.104</ecNumber>
    </recommendedName>
    <alternativeName>
        <fullName evidence="3">Cyanate hydrolase</fullName>
    </alternativeName>
    <alternativeName>
        <fullName evidence="3">Cyanate lyase</fullName>
    </alternativeName>
</protein>
<evidence type="ECO:0000313" key="6">
    <source>
        <dbReference type="Proteomes" id="UP000605992"/>
    </source>
</evidence>
<proteinExistence type="inferred from homology"/>
<dbReference type="PANTHER" id="PTHR34186:SF2">
    <property type="entry name" value="CYANATE HYDRATASE"/>
    <property type="match status" value="1"/>
</dbReference>
<dbReference type="PRINTS" id="PR01693">
    <property type="entry name" value="CYANASE"/>
</dbReference>
<dbReference type="SUPFAM" id="SSF47413">
    <property type="entry name" value="lambda repressor-like DNA-binding domains"/>
    <property type="match status" value="1"/>
</dbReference>
<evidence type="ECO:0000313" key="5">
    <source>
        <dbReference type="EMBL" id="GII59761.1"/>
    </source>
</evidence>
<dbReference type="NCBIfam" id="NF002773">
    <property type="entry name" value="PRK02866.1"/>
    <property type="match status" value="1"/>
</dbReference>
<reference evidence="5" key="1">
    <citation type="submission" date="2021-01" db="EMBL/GenBank/DDBJ databases">
        <title>Whole genome shotgun sequence of Planotetraspora thailandica NBRC 104271.</title>
        <authorList>
            <person name="Komaki H."/>
            <person name="Tamura T."/>
        </authorList>
    </citation>
    <scope>NUCLEOTIDE SEQUENCE</scope>
    <source>
        <strain evidence="5">NBRC 104271</strain>
    </source>
</reference>
<feature type="active site" evidence="3">
    <location>
        <position position="139"/>
    </location>
</feature>
<sequence length="171" mass="18604">MAGTERDTQWMSIRSATANTNGVDVVTKQEAAAAVRHAKVVTGVTWEQLAQAIDRPLAWTTAALLGQHPMSKDEAATAAALLELGEDVALAFQLQPTRGALDSAVPVDPTIYRLYEVIQVYGPTIKELIHEQCGDGIMSAINFRLDVQRVPDSAGDRVVITLDGKYLPYQW</sequence>
<dbReference type="SMART" id="SM01116">
    <property type="entry name" value="Cyanate_lyase"/>
    <property type="match status" value="1"/>
</dbReference>
<dbReference type="SUPFAM" id="SSF55234">
    <property type="entry name" value="Cyanase C-terminal domain"/>
    <property type="match status" value="1"/>
</dbReference>
<dbReference type="InterPro" id="IPR010982">
    <property type="entry name" value="Lambda_DNA-bd_dom_sf"/>
</dbReference>
<comment type="catalytic activity">
    <reaction evidence="3">
        <text>cyanate + hydrogencarbonate + 3 H(+) = NH4(+) + 2 CO2</text>
        <dbReference type="Rhea" id="RHEA:11120"/>
        <dbReference type="ChEBI" id="CHEBI:15378"/>
        <dbReference type="ChEBI" id="CHEBI:16526"/>
        <dbReference type="ChEBI" id="CHEBI:17544"/>
        <dbReference type="ChEBI" id="CHEBI:28938"/>
        <dbReference type="ChEBI" id="CHEBI:29195"/>
        <dbReference type="EC" id="4.2.1.104"/>
    </reaction>
</comment>
<dbReference type="Proteomes" id="UP000605992">
    <property type="component" value="Unassembled WGS sequence"/>
</dbReference>
<gene>
    <name evidence="3 5" type="primary">cynS</name>
    <name evidence="5" type="ORF">Pth03_81500</name>
</gene>
<dbReference type="InterPro" id="IPR008076">
    <property type="entry name" value="Cyanase"/>
</dbReference>
<dbReference type="InterPro" id="IPR036581">
    <property type="entry name" value="Cyanate_lyase_C_sf"/>
</dbReference>
<dbReference type="Pfam" id="PF21291">
    <property type="entry name" value="CYNS_N"/>
    <property type="match status" value="1"/>
</dbReference>
<feature type="active site" evidence="3">
    <location>
        <position position="116"/>
    </location>
</feature>
<feature type="active site" evidence="3">
    <location>
        <position position="113"/>
    </location>
</feature>
<keyword evidence="6" id="KW-1185">Reference proteome</keyword>
<dbReference type="Pfam" id="PF02560">
    <property type="entry name" value="Cyanate_lyase"/>
    <property type="match status" value="1"/>
</dbReference>
<comment type="similarity">
    <text evidence="3">Belongs to the cyanase family.</text>
</comment>
<dbReference type="EC" id="4.2.1.104" evidence="3"/>
<dbReference type="InterPro" id="IPR003712">
    <property type="entry name" value="Cyanate_lyase_C"/>
</dbReference>
<dbReference type="GO" id="GO:0008824">
    <property type="term" value="F:cyanate hydratase activity"/>
    <property type="evidence" value="ECO:0007669"/>
    <property type="project" value="UniProtKB-UniRule"/>
</dbReference>
<dbReference type="InterPro" id="IPR048564">
    <property type="entry name" value="CYNS_N"/>
</dbReference>
<evidence type="ECO:0000256" key="2">
    <source>
        <dbReference type="ARBA" id="ARBA00023239"/>
    </source>
</evidence>
<comment type="caution">
    <text evidence="5">The sequence shown here is derived from an EMBL/GenBank/DDBJ whole genome shotgun (WGS) entry which is preliminary data.</text>
</comment>
<evidence type="ECO:0000256" key="3">
    <source>
        <dbReference type="HAMAP-Rule" id="MF_00535"/>
    </source>
</evidence>
<dbReference type="EMBL" id="BOOR01000097">
    <property type="protein sequence ID" value="GII59761.1"/>
    <property type="molecule type" value="Genomic_DNA"/>
</dbReference>
<dbReference type="Gene3D" id="3.30.1160.10">
    <property type="entry name" value="Cyanate lyase, C-terminal domain"/>
    <property type="match status" value="1"/>
</dbReference>
<dbReference type="NCBIfam" id="TIGR00673">
    <property type="entry name" value="cynS"/>
    <property type="match status" value="1"/>
</dbReference>
<name>A0A8J4DFX7_9ACTN</name>
<evidence type="ECO:0000259" key="4">
    <source>
        <dbReference type="SMART" id="SM01116"/>
    </source>
</evidence>
<comment type="function">
    <text evidence="1 3">Catalyzes the reaction of cyanate with bicarbonate to produce ammonia and carbon dioxide.</text>
</comment>
<dbReference type="CDD" id="cd00559">
    <property type="entry name" value="Cyanase_C"/>
    <property type="match status" value="1"/>
</dbReference>
<keyword evidence="2 3" id="KW-0456">Lyase</keyword>
<evidence type="ECO:0000256" key="1">
    <source>
        <dbReference type="ARBA" id="ARBA00003561"/>
    </source>
</evidence>